<sequence>MKFFIPFVLLAATAVTAQDPHCEANYIVDICLGSEMKKLEACTALDYECMCAASEAISTCFNNCPKDTRGATYRSQVTVNCQNASLYGTAARHAATATDKTTTATRTPSATTADATDSPTTTGGQSATGTFVQNTDETGSPNVGVAQLARHTGGLLLAVAGVVAAVL</sequence>
<evidence type="ECO:0000256" key="1">
    <source>
        <dbReference type="SAM" id="MobiDB-lite"/>
    </source>
</evidence>
<dbReference type="STRING" id="100787.A0A0G4LRK5"/>
<feature type="signal peptide" evidence="2">
    <location>
        <begin position="1"/>
        <end position="17"/>
    </location>
</feature>
<feature type="compositionally biased region" description="Polar residues" evidence="1">
    <location>
        <begin position="123"/>
        <end position="138"/>
    </location>
</feature>
<evidence type="ECO:0008006" key="8">
    <source>
        <dbReference type="Google" id="ProtNLM"/>
    </source>
</evidence>
<feature type="region of interest" description="Disordered" evidence="1">
    <location>
        <begin position="97"/>
        <end position="138"/>
    </location>
</feature>
<feature type="compositionally biased region" description="Low complexity" evidence="1">
    <location>
        <begin position="97"/>
        <end position="122"/>
    </location>
</feature>
<evidence type="ECO:0000313" key="3">
    <source>
        <dbReference type="EMBL" id="CRK21753.1"/>
    </source>
</evidence>
<dbReference type="OrthoDB" id="2507140at2759"/>
<reference evidence="5" key="2">
    <citation type="journal article" date="2021" name="Mol. Plant Pathol.">
        <title>A 20-kb lineage-specific genomic region tames virulence in pathogenic amphidiploid Verticillium longisporum.</title>
        <authorList>
            <person name="Harting R."/>
            <person name="Starke J."/>
            <person name="Kusch H."/>
            <person name="Poggeler S."/>
            <person name="Maurus I."/>
            <person name="Schluter R."/>
            <person name="Landesfeind M."/>
            <person name="Bulla I."/>
            <person name="Nowrousian M."/>
            <person name="de Jonge R."/>
            <person name="Stahlhut G."/>
            <person name="Hoff K.J."/>
            <person name="Asshauer K.P."/>
            <person name="Thurmer A."/>
            <person name="Stanke M."/>
            <person name="Daniel R."/>
            <person name="Morgenstern B."/>
            <person name="Thomma B.P.H.J."/>
            <person name="Kronstad J.W."/>
            <person name="Braus-Stromeyer S.A."/>
            <person name="Braus G.H."/>
        </authorList>
    </citation>
    <scope>NUCLEOTIDE SEQUENCE</scope>
    <source>
        <strain evidence="5">Vl32</strain>
    </source>
</reference>
<evidence type="ECO:0000313" key="5">
    <source>
        <dbReference type="EMBL" id="KAG7107854.1"/>
    </source>
</evidence>
<evidence type="ECO:0000313" key="4">
    <source>
        <dbReference type="EMBL" id="CRK24662.1"/>
    </source>
</evidence>
<dbReference type="EMBL" id="CVQI01016668">
    <property type="protein sequence ID" value="CRK24662.1"/>
    <property type="molecule type" value="Genomic_DNA"/>
</dbReference>
<keyword evidence="6" id="KW-1185">Reference proteome</keyword>
<evidence type="ECO:0000313" key="6">
    <source>
        <dbReference type="Proteomes" id="UP000044602"/>
    </source>
</evidence>
<gene>
    <name evidence="3" type="ORF">BN1708_013205</name>
    <name evidence="4" type="ORF">BN1723_003188</name>
    <name evidence="5" type="ORF">HYQ45_018204</name>
</gene>
<dbReference type="EMBL" id="JAEMWZ010000703">
    <property type="protein sequence ID" value="KAG7107854.1"/>
    <property type="molecule type" value="Genomic_DNA"/>
</dbReference>
<organism evidence="4 7">
    <name type="scientific">Verticillium longisporum</name>
    <name type="common">Verticillium dahliae var. longisporum</name>
    <dbReference type="NCBI Taxonomy" id="100787"/>
    <lineage>
        <taxon>Eukaryota</taxon>
        <taxon>Fungi</taxon>
        <taxon>Dikarya</taxon>
        <taxon>Ascomycota</taxon>
        <taxon>Pezizomycotina</taxon>
        <taxon>Sordariomycetes</taxon>
        <taxon>Hypocreomycetidae</taxon>
        <taxon>Glomerellales</taxon>
        <taxon>Plectosphaerellaceae</taxon>
        <taxon>Verticillium</taxon>
    </lineage>
</organism>
<protein>
    <recommendedName>
        <fullName evidence="8">Extracellular membrane protein CFEM domain-containing protein</fullName>
    </recommendedName>
</protein>
<evidence type="ECO:0000256" key="2">
    <source>
        <dbReference type="SAM" id="SignalP"/>
    </source>
</evidence>
<dbReference type="Proteomes" id="UP000689129">
    <property type="component" value="Unassembled WGS sequence"/>
</dbReference>
<keyword evidence="2" id="KW-0732">Signal</keyword>
<dbReference type="AlphaFoldDB" id="A0A0G4LRK5"/>
<accession>A0A0G4LRK5</accession>
<dbReference type="Proteomes" id="UP000044602">
    <property type="component" value="Unassembled WGS sequence"/>
</dbReference>
<feature type="chain" id="PRO_5007404681" description="Extracellular membrane protein CFEM domain-containing protein" evidence="2">
    <location>
        <begin position="18"/>
        <end position="167"/>
    </location>
</feature>
<dbReference type="EMBL" id="CVQH01013113">
    <property type="protein sequence ID" value="CRK21753.1"/>
    <property type="molecule type" value="Genomic_DNA"/>
</dbReference>
<name>A0A0G4LRK5_VERLO</name>
<dbReference type="Proteomes" id="UP000045706">
    <property type="component" value="Unassembled WGS sequence"/>
</dbReference>
<reference evidence="6 7" key="1">
    <citation type="submission" date="2015-05" db="EMBL/GenBank/DDBJ databases">
        <authorList>
            <person name="Fogelqvist Johan"/>
        </authorList>
    </citation>
    <scope>NUCLEOTIDE SEQUENCE [LARGE SCALE GENOMIC DNA]</scope>
    <source>
        <strain evidence="3">VL1</strain>
        <strain evidence="4">VL2</strain>
    </source>
</reference>
<proteinExistence type="predicted"/>
<evidence type="ECO:0000313" key="7">
    <source>
        <dbReference type="Proteomes" id="UP000045706"/>
    </source>
</evidence>